<keyword evidence="7" id="KW-0723">Serine/threonine-protein kinase</keyword>
<dbReference type="EMBL" id="CAJJDM010000073">
    <property type="protein sequence ID" value="CAD8083640.1"/>
    <property type="molecule type" value="Genomic_DNA"/>
</dbReference>
<dbReference type="GO" id="GO:0016020">
    <property type="term" value="C:membrane"/>
    <property type="evidence" value="ECO:0007669"/>
    <property type="project" value="TreeGrafter"/>
</dbReference>
<evidence type="ECO:0000256" key="3">
    <source>
        <dbReference type="ARBA" id="ARBA00022741"/>
    </source>
</evidence>
<dbReference type="GO" id="GO:0005776">
    <property type="term" value="C:autophagosome"/>
    <property type="evidence" value="ECO:0007669"/>
    <property type="project" value="TreeGrafter"/>
</dbReference>
<evidence type="ECO:0000259" key="8">
    <source>
        <dbReference type="PROSITE" id="PS50011"/>
    </source>
</evidence>
<dbReference type="InterPro" id="IPR000719">
    <property type="entry name" value="Prot_kinase_dom"/>
</dbReference>
<keyword evidence="4" id="KW-0418">Kinase</keyword>
<evidence type="ECO:0000256" key="4">
    <source>
        <dbReference type="ARBA" id="ARBA00022777"/>
    </source>
</evidence>
<evidence type="ECO:0000256" key="6">
    <source>
        <dbReference type="PROSITE-ProRule" id="PRU10141"/>
    </source>
</evidence>
<feature type="binding site" evidence="6">
    <location>
        <position position="39"/>
    </location>
    <ligand>
        <name>ATP</name>
        <dbReference type="ChEBI" id="CHEBI:30616"/>
    </ligand>
</feature>
<dbReference type="InterPro" id="IPR008271">
    <property type="entry name" value="Ser/Thr_kinase_AS"/>
</dbReference>
<dbReference type="OMA" id="QFCEGNN"/>
<dbReference type="PROSITE" id="PS00107">
    <property type="entry name" value="PROTEIN_KINASE_ATP"/>
    <property type="match status" value="1"/>
</dbReference>
<accession>A0A8S1MU05</accession>
<dbReference type="Proteomes" id="UP000688137">
    <property type="component" value="Unassembled WGS sequence"/>
</dbReference>
<comment type="subunit">
    <text evidence="1">Monomer.</text>
</comment>
<evidence type="ECO:0000313" key="9">
    <source>
        <dbReference type="EMBL" id="CAD8083640.1"/>
    </source>
</evidence>
<dbReference type="InterPro" id="IPR045269">
    <property type="entry name" value="Atg1-like"/>
</dbReference>
<dbReference type="GO" id="GO:0004674">
    <property type="term" value="F:protein serine/threonine kinase activity"/>
    <property type="evidence" value="ECO:0007669"/>
    <property type="project" value="UniProtKB-KW"/>
</dbReference>
<dbReference type="GO" id="GO:0005829">
    <property type="term" value="C:cytosol"/>
    <property type="evidence" value="ECO:0007669"/>
    <property type="project" value="TreeGrafter"/>
</dbReference>
<keyword evidence="5 6" id="KW-0067">ATP-binding</keyword>
<evidence type="ECO:0000256" key="2">
    <source>
        <dbReference type="ARBA" id="ARBA00022679"/>
    </source>
</evidence>
<evidence type="ECO:0000256" key="7">
    <source>
        <dbReference type="RuleBase" id="RU000304"/>
    </source>
</evidence>
<keyword evidence="2" id="KW-0808">Transferase</keyword>
<dbReference type="PANTHER" id="PTHR24348:SF22">
    <property type="entry name" value="NON-SPECIFIC SERINE_THREONINE PROTEIN KINASE"/>
    <property type="match status" value="1"/>
</dbReference>
<dbReference type="InterPro" id="IPR017441">
    <property type="entry name" value="Protein_kinase_ATP_BS"/>
</dbReference>
<dbReference type="SMART" id="SM00220">
    <property type="entry name" value="S_TKc"/>
    <property type="match status" value="1"/>
</dbReference>
<dbReference type="AlphaFoldDB" id="A0A8S1MU05"/>
<dbReference type="FunFam" id="1.10.510.10:FF:000571">
    <property type="entry name" value="Maternal embryonic leucine zipper kinase"/>
    <property type="match status" value="1"/>
</dbReference>
<keyword evidence="3 6" id="KW-0547">Nucleotide-binding</keyword>
<dbReference type="Pfam" id="PF00069">
    <property type="entry name" value="Pkinase"/>
    <property type="match status" value="1"/>
</dbReference>
<reference evidence="9" key="1">
    <citation type="submission" date="2021-01" db="EMBL/GenBank/DDBJ databases">
        <authorList>
            <consortium name="Genoscope - CEA"/>
            <person name="William W."/>
        </authorList>
    </citation>
    <scope>NUCLEOTIDE SEQUENCE</scope>
</reference>
<keyword evidence="10" id="KW-1185">Reference proteome</keyword>
<sequence length="476" mass="55872">MNVQVGKFQFNSRFCLGEGAYGKVFLGQDTENNEQVAIKQIDTKFIEQQDKYIKQQIINEIEILKKCNHPNIVRFIDLIDTSKYIYIIIEYCKDGDLKELLNQKRLSEVESFDVLRQIVEGFKELQKHSIIHRDLKPANILINNGIFKIADFGFAKIVNNYSSTNMLKSLVGSPYYMAPQLLGYQQYCFKCDIWSLAVIYFEMIFGNLPWLANDPQSLLKKILSQPIIEKLKQGKISQFSMYFLEKTLTIDEFRRPNWQEVVQMINASPLMKADKNSISQQQSQSKTNILDVSASCDTKSNINSIQPEQQKKRQEIIFKHYLCQEILINKSEILQFCEGNNVLLKLSFCLSKWVLILSQQLLKELPELKREHEFYVQFMHDLEELRLSYEFSIDRVSQICQDYCIEYLTIAQRNLQNMSETYLLVLTEYLINFVRILRDGKDSPIDYEELAQSKLNDYDFQLYHDILRTNLNAIVI</sequence>
<dbReference type="GO" id="GO:0000407">
    <property type="term" value="C:phagophore assembly site"/>
    <property type="evidence" value="ECO:0007669"/>
    <property type="project" value="TreeGrafter"/>
</dbReference>
<dbReference type="GO" id="GO:0000045">
    <property type="term" value="P:autophagosome assembly"/>
    <property type="evidence" value="ECO:0007669"/>
    <property type="project" value="TreeGrafter"/>
</dbReference>
<comment type="caution">
    <text evidence="9">The sequence shown here is derived from an EMBL/GenBank/DDBJ whole genome shotgun (WGS) entry which is preliminary data.</text>
</comment>
<gene>
    <name evidence="9" type="ORF">PPRIM_AZ9-3.1.T0700161</name>
</gene>
<proteinExistence type="inferred from homology"/>
<evidence type="ECO:0000256" key="5">
    <source>
        <dbReference type="ARBA" id="ARBA00022840"/>
    </source>
</evidence>
<dbReference type="FunFam" id="3.30.200.20:FF:000042">
    <property type="entry name" value="Aurora kinase A"/>
    <property type="match status" value="1"/>
</dbReference>
<evidence type="ECO:0000256" key="1">
    <source>
        <dbReference type="ARBA" id="ARBA00011245"/>
    </source>
</evidence>
<dbReference type="GO" id="GO:0010506">
    <property type="term" value="P:regulation of autophagy"/>
    <property type="evidence" value="ECO:0007669"/>
    <property type="project" value="InterPro"/>
</dbReference>
<feature type="domain" description="Protein kinase" evidence="8">
    <location>
        <begin position="10"/>
        <end position="271"/>
    </location>
</feature>
<name>A0A8S1MU05_PARPR</name>
<comment type="similarity">
    <text evidence="7">Belongs to the protein kinase superfamily.</text>
</comment>
<dbReference type="PROSITE" id="PS00108">
    <property type="entry name" value="PROTEIN_KINASE_ST"/>
    <property type="match status" value="1"/>
</dbReference>
<protein>
    <recommendedName>
        <fullName evidence="8">Protein kinase domain-containing protein</fullName>
    </recommendedName>
</protein>
<dbReference type="PROSITE" id="PS50011">
    <property type="entry name" value="PROTEIN_KINASE_DOM"/>
    <property type="match status" value="1"/>
</dbReference>
<dbReference type="PANTHER" id="PTHR24348">
    <property type="entry name" value="SERINE/THREONINE-PROTEIN KINASE UNC-51-RELATED"/>
    <property type="match status" value="1"/>
</dbReference>
<organism evidence="9 10">
    <name type="scientific">Paramecium primaurelia</name>
    <dbReference type="NCBI Taxonomy" id="5886"/>
    <lineage>
        <taxon>Eukaryota</taxon>
        <taxon>Sar</taxon>
        <taxon>Alveolata</taxon>
        <taxon>Ciliophora</taxon>
        <taxon>Intramacronucleata</taxon>
        <taxon>Oligohymenophorea</taxon>
        <taxon>Peniculida</taxon>
        <taxon>Parameciidae</taxon>
        <taxon>Paramecium</taxon>
    </lineage>
</organism>
<dbReference type="GO" id="GO:0005524">
    <property type="term" value="F:ATP binding"/>
    <property type="evidence" value="ECO:0007669"/>
    <property type="project" value="UniProtKB-UniRule"/>
</dbReference>
<evidence type="ECO:0000313" key="10">
    <source>
        <dbReference type="Proteomes" id="UP000688137"/>
    </source>
</evidence>